<dbReference type="Proteomes" id="UP000293347">
    <property type="component" value="Unassembled WGS sequence"/>
</dbReference>
<dbReference type="OrthoDB" id="648314at2"/>
<reference evidence="1 2" key="1">
    <citation type="submission" date="2019-02" db="EMBL/GenBank/DDBJ databases">
        <title>Pedobacter sp. RP-1-14 sp. nov., isolated from Arctic soil.</title>
        <authorList>
            <person name="Dahal R.H."/>
        </authorList>
    </citation>
    <scope>NUCLEOTIDE SEQUENCE [LARGE SCALE GENOMIC DNA]</scope>
    <source>
        <strain evidence="1 2">RP-1-14</strain>
    </source>
</reference>
<dbReference type="EMBL" id="SJSL01000002">
    <property type="protein sequence ID" value="TCD01486.1"/>
    <property type="molecule type" value="Genomic_DNA"/>
</dbReference>
<dbReference type="RefSeq" id="WP_131596286.1">
    <property type="nucleotide sequence ID" value="NZ_SJSL01000002.1"/>
</dbReference>
<evidence type="ECO:0000313" key="1">
    <source>
        <dbReference type="EMBL" id="TCD01486.1"/>
    </source>
</evidence>
<organism evidence="1 2">
    <name type="scientific">Pedobacter psychroterrae</name>
    <dbReference type="NCBI Taxonomy" id="2530453"/>
    <lineage>
        <taxon>Bacteria</taxon>
        <taxon>Pseudomonadati</taxon>
        <taxon>Bacteroidota</taxon>
        <taxon>Sphingobacteriia</taxon>
        <taxon>Sphingobacteriales</taxon>
        <taxon>Sphingobacteriaceae</taxon>
        <taxon>Pedobacter</taxon>
    </lineage>
</organism>
<keyword evidence="2" id="KW-1185">Reference proteome</keyword>
<accession>A0A4R0NLH7</accession>
<evidence type="ECO:0000313" key="2">
    <source>
        <dbReference type="Proteomes" id="UP000293347"/>
    </source>
</evidence>
<proteinExistence type="predicted"/>
<name>A0A4R0NLH7_9SPHI</name>
<protein>
    <submittedName>
        <fullName evidence="1">Uncharacterized protein</fullName>
    </submittedName>
</protein>
<comment type="caution">
    <text evidence="1">The sequence shown here is derived from an EMBL/GenBank/DDBJ whole genome shotgun (WGS) entry which is preliminary data.</text>
</comment>
<gene>
    <name evidence="1" type="ORF">EZ437_12170</name>
</gene>
<sequence length="236" mass="28619">MFEKKSKKITYKTYFNDRLKQVLFHSTPTYPLYIQITYDRKSIFFKSYYFDLLGKPRFRLRIPGITDKMPTVEHCIEQEHKVIEYIIQKHQDDFSLELFKEEYDIVSIDLIAELEPLFFKYMYTFFWDDGYPGLGDLSFHGSRDVIAFNAVRSMRRAFKPELYKKFIENSLYYAPPYLPLYEYMDEIKHWPLKILTVMDLQLEGSVEALKKHLLRHYSEKDTIEIMDQVSKWHTYI</sequence>
<dbReference type="AlphaFoldDB" id="A0A4R0NLH7"/>